<dbReference type="Proteomes" id="UP001497382">
    <property type="component" value="Unassembled WGS sequence"/>
</dbReference>
<dbReference type="GO" id="GO:0019773">
    <property type="term" value="C:proteasome core complex, alpha-subunit complex"/>
    <property type="evidence" value="ECO:0007669"/>
    <property type="project" value="UniProtKB-UniRule"/>
</dbReference>
<evidence type="ECO:0000256" key="3">
    <source>
        <dbReference type="ARBA" id="ARBA00022942"/>
    </source>
</evidence>
<evidence type="ECO:0000256" key="4">
    <source>
        <dbReference type="ARBA" id="ARBA00023242"/>
    </source>
</evidence>
<gene>
    <name evidence="8" type="ORF">LARSCL_LOCUS16803</name>
</gene>
<evidence type="ECO:0000313" key="9">
    <source>
        <dbReference type="Proteomes" id="UP001497382"/>
    </source>
</evidence>
<dbReference type="PROSITE" id="PS00388">
    <property type="entry name" value="PROTEASOME_ALPHA_1"/>
    <property type="match status" value="1"/>
</dbReference>
<evidence type="ECO:0000256" key="1">
    <source>
        <dbReference type="ARBA" id="ARBA00002000"/>
    </source>
</evidence>
<reference evidence="8 9" key="1">
    <citation type="submission" date="2024-04" db="EMBL/GenBank/DDBJ databases">
        <authorList>
            <person name="Rising A."/>
            <person name="Reimegard J."/>
            <person name="Sonavane S."/>
            <person name="Akerstrom W."/>
            <person name="Nylinder S."/>
            <person name="Hedman E."/>
            <person name="Kallberg Y."/>
        </authorList>
    </citation>
    <scope>NUCLEOTIDE SEQUENCE [LARGE SCALE GENOMIC DNA]</scope>
</reference>
<evidence type="ECO:0000256" key="5">
    <source>
        <dbReference type="PROSITE-ProRule" id="PRU00808"/>
    </source>
</evidence>
<comment type="function">
    <text evidence="1">The proteasome is a multicatalytic proteinase complex which is characterized by its ability to cleave peptides with Arg, Phe, Tyr, Leu, and Glu adjacent to the leaving group at neutral or slightly basic pH. The proteasome has an ATP-dependent proteolytic activity.</text>
</comment>
<dbReference type="Pfam" id="PF10584">
    <property type="entry name" value="Proteasome_A_N"/>
    <property type="match status" value="1"/>
</dbReference>
<dbReference type="SMART" id="SM00948">
    <property type="entry name" value="Proteasome_A_N"/>
    <property type="match status" value="1"/>
</dbReference>
<comment type="subcellular location">
    <subcellularLocation>
        <location evidence="6">Cytoplasm</location>
    </subcellularLocation>
    <subcellularLocation>
        <location evidence="6">Nucleus</location>
    </subcellularLocation>
</comment>
<feature type="domain" description="Proteasome alpha-type subunits" evidence="7">
    <location>
        <begin position="8"/>
        <end position="30"/>
    </location>
</feature>
<dbReference type="GO" id="GO:0005634">
    <property type="term" value="C:nucleus"/>
    <property type="evidence" value="ECO:0007669"/>
    <property type="project" value="UniProtKB-SubCell"/>
</dbReference>
<dbReference type="Pfam" id="PF00227">
    <property type="entry name" value="Proteasome"/>
    <property type="match status" value="1"/>
</dbReference>
<keyword evidence="9" id="KW-1185">Reference proteome</keyword>
<evidence type="ECO:0000313" key="8">
    <source>
        <dbReference type="EMBL" id="CAL1290961.1"/>
    </source>
</evidence>
<comment type="subunit">
    <text evidence="6">The 20S proteasome core is composed of 28 subunits that are arranged in four stacked rings, resulting in a barrel-shaped structure. The two end rings are each formed by seven alpha subunits, and the two central rings are each formed by seven beta subunits.</text>
</comment>
<comment type="similarity">
    <text evidence="5 6">Belongs to the peptidase T1A family.</text>
</comment>
<dbReference type="EMBL" id="CAXIEN010000272">
    <property type="protein sequence ID" value="CAL1290961.1"/>
    <property type="molecule type" value="Genomic_DNA"/>
</dbReference>
<dbReference type="SUPFAM" id="SSF56235">
    <property type="entry name" value="N-terminal nucleophile aminohydrolases (Ntn hydrolases)"/>
    <property type="match status" value="1"/>
</dbReference>
<dbReference type="PANTHER" id="PTHR11599">
    <property type="entry name" value="PROTEASOME SUBUNIT ALPHA/BETA"/>
    <property type="match status" value="1"/>
</dbReference>
<dbReference type="InterPro" id="IPR023332">
    <property type="entry name" value="Proteasome_alpha-type"/>
</dbReference>
<dbReference type="PROSITE" id="PS51475">
    <property type="entry name" value="PROTEASOME_ALPHA_2"/>
    <property type="match status" value="1"/>
</dbReference>
<dbReference type="InterPro" id="IPR050115">
    <property type="entry name" value="Proteasome_alpha"/>
</dbReference>
<dbReference type="InterPro" id="IPR029055">
    <property type="entry name" value="Ntn_hydrolases_N"/>
</dbReference>
<sequence length="247" mass="27686">MIEDAAGYDQIASQFSPDGRILQVEYAKKALLKSGTVIGLRGRDCVVLASEKIVPSKLYESSAFDRIFSVTPHIGMALVGYRPDARHLLQAARGEAEAYKIRYKEDIPAKELKQKMAMYVHAYTLYGAFRPFGAGLMMASSLSGPEMFCIDPFGTAYGYFGFAMGKNEQAAKSEIEVLDLKSMDAEELVKEAARILYMVHDEKDKNFELEISWTGRTTSQKHQKVPDRLLQIAEEYAQDAIEERNSD</sequence>
<dbReference type="FunFam" id="3.60.20.10:FF:000007">
    <property type="entry name" value="Proteasome subunit alpha type"/>
    <property type="match status" value="1"/>
</dbReference>
<keyword evidence="3 5" id="KW-0647">Proteasome</keyword>
<evidence type="ECO:0000256" key="6">
    <source>
        <dbReference type="RuleBase" id="RU000551"/>
    </source>
</evidence>
<dbReference type="GO" id="GO:0006511">
    <property type="term" value="P:ubiquitin-dependent protein catabolic process"/>
    <property type="evidence" value="ECO:0007669"/>
    <property type="project" value="InterPro"/>
</dbReference>
<keyword evidence="4 6" id="KW-0539">Nucleus</keyword>
<name>A0AAV2B519_9ARAC</name>
<dbReference type="InterPro" id="IPR000426">
    <property type="entry name" value="Proteasome_asu_N"/>
</dbReference>
<dbReference type="AlphaFoldDB" id="A0AAV2B519"/>
<evidence type="ECO:0000259" key="7">
    <source>
        <dbReference type="PROSITE" id="PS00388"/>
    </source>
</evidence>
<organism evidence="8 9">
    <name type="scientific">Larinioides sclopetarius</name>
    <dbReference type="NCBI Taxonomy" id="280406"/>
    <lineage>
        <taxon>Eukaryota</taxon>
        <taxon>Metazoa</taxon>
        <taxon>Ecdysozoa</taxon>
        <taxon>Arthropoda</taxon>
        <taxon>Chelicerata</taxon>
        <taxon>Arachnida</taxon>
        <taxon>Araneae</taxon>
        <taxon>Araneomorphae</taxon>
        <taxon>Entelegynae</taxon>
        <taxon>Araneoidea</taxon>
        <taxon>Araneidae</taxon>
        <taxon>Larinioides</taxon>
    </lineage>
</organism>
<dbReference type="GO" id="GO:0005737">
    <property type="term" value="C:cytoplasm"/>
    <property type="evidence" value="ECO:0007669"/>
    <property type="project" value="UniProtKB-SubCell"/>
</dbReference>
<proteinExistence type="inferred from homology"/>
<dbReference type="InterPro" id="IPR001353">
    <property type="entry name" value="Proteasome_sua/b"/>
</dbReference>
<comment type="caution">
    <text evidence="8">The sequence shown here is derived from an EMBL/GenBank/DDBJ whole genome shotgun (WGS) entry which is preliminary data.</text>
</comment>
<evidence type="ECO:0000256" key="2">
    <source>
        <dbReference type="ARBA" id="ARBA00022490"/>
    </source>
</evidence>
<accession>A0AAV2B519</accession>
<dbReference type="Gene3D" id="3.60.20.10">
    <property type="entry name" value="Glutamine Phosphoribosylpyrophosphate, subunit 1, domain 1"/>
    <property type="match status" value="1"/>
</dbReference>
<protein>
    <recommendedName>
        <fullName evidence="6">Proteasome subunit alpha type</fullName>
    </recommendedName>
</protein>
<keyword evidence="2 6" id="KW-0963">Cytoplasm</keyword>